<dbReference type="CDD" id="cd06216">
    <property type="entry name" value="FNR_iron_sulfur_binding_2"/>
    <property type="match status" value="1"/>
</dbReference>
<keyword evidence="3" id="KW-0001">2Fe-2S</keyword>
<evidence type="ECO:0000256" key="3">
    <source>
        <dbReference type="ARBA" id="ARBA00022714"/>
    </source>
</evidence>
<dbReference type="InterPro" id="IPR008333">
    <property type="entry name" value="Cbr1-like_FAD-bd_dom"/>
</dbReference>
<proteinExistence type="predicted"/>
<organism evidence="11 12">
    <name type="scientific">Corynebacterium kalinowskii</name>
    <dbReference type="NCBI Taxonomy" id="2675216"/>
    <lineage>
        <taxon>Bacteria</taxon>
        <taxon>Bacillati</taxon>
        <taxon>Actinomycetota</taxon>
        <taxon>Actinomycetes</taxon>
        <taxon>Mycobacteriales</taxon>
        <taxon>Corynebacteriaceae</taxon>
        <taxon>Corynebacterium</taxon>
    </lineage>
</organism>
<dbReference type="Gene3D" id="2.40.30.10">
    <property type="entry name" value="Translation factors"/>
    <property type="match status" value="1"/>
</dbReference>
<sequence length="351" mass="38189">MKTTLDALAGVRTALKAWTTPLLPDDYTALLNPLWSTRELRGKVVKVTKHNNDTISLDVTPGWGVPVDFAPGQYIGVGVQVNGRYVWRSYSLTNVSGADKLFSITVKAQQGGRLSEHLVECAQPGMNVRIARPAGDFHLPDPIPEKLLFLAAGTGITPIVAMIRALELRSPNHDAVLVYSARTEQDALFIEELRQVPGLTCHLRITSEQGRVTPEEVGNLVPDYAERAPFACGPGEMLEALAKWWDEGVEKRHELRTERFTLDRTSDAEGGLITFGAKGQVQADGATTILEAAESEGIQLPFGCRMGICHTCVQTIKDGAAHNLTTGEAHELGERIRTCVCVARGDLTLDV</sequence>
<feature type="domain" description="2Fe-2S ferredoxin-type" evidence="9">
    <location>
        <begin position="271"/>
        <end position="351"/>
    </location>
</feature>
<feature type="domain" description="FAD-binding FR-type" evidence="10">
    <location>
        <begin position="37"/>
        <end position="140"/>
    </location>
</feature>
<dbReference type="Proteomes" id="UP000427071">
    <property type="component" value="Chromosome"/>
</dbReference>
<dbReference type="PROSITE" id="PS51384">
    <property type="entry name" value="FAD_FR"/>
    <property type="match status" value="1"/>
</dbReference>
<keyword evidence="8" id="KW-0411">Iron-sulfur</keyword>
<dbReference type="Pfam" id="PF00970">
    <property type="entry name" value="FAD_binding_6"/>
    <property type="match status" value="1"/>
</dbReference>
<dbReference type="PRINTS" id="PR00371">
    <property type="entry name" value="FPNCR"/>
</dbReference>
<dbReference type="KEGG" id="ckw:CKALI_09115"/>
<dbReference type="InterPro" id="IPR001709">
    <property type="entry name" value="Flavoprot_Pyr_Nucl_cyt_Rdtase"/>
</dbReference>
<dbReference type="EMBL" id="CP046452">
    <property type="protein sequence ID" value="QGU02678.1"/>
    <property type="molecule type" value="Genomic_DNA"/>
</dbReference>
<dbReference type="AlphaFoldDB" id="A0A6B8W604"/>
<dbReference type="Gene3D" id="3.10.20.30">
    <property type="match status" value="1"/>
</dbReference>
<dbReference type="CDD" id="cd00207">
    <property type="entry name" value="fer2"/>
    <property type="match status" value="1"/>
</dbReference>
<evidence type="ECO:0000259" key="9">
    <source>
        <dbReference type="PROSITE" id="PS51085"/>
    </source>
</evidence>
<dbReference type="PROSITE" id="PS51085">
    <property type="entry name" value="2FE2S_FER_2"/>
    <property type="match status" value="1"/>
</dbReference>
<dbReference type="RefSeq" id="WP_156193038.1">
    <property type="nucleotide sequence ID" value="NZ_CP046452.1"/>
</dbReference>
<keyword evidence="4" id="KW-0479">Metal-binding</keyword>
<evidence type="ECO:0000256" key="7">
    <source>
        <dbReference type="ARBA" id="ARBA00023004"/>
    </source>
</evidence>
<dbReference type="InterPro" id="IPR017938">
    <property type="entry name" value="Riboflavin_synthase-like_b-brl"/>
</dbReference>
<evidence type="ECO:0000256" key="5">
    <source>
        <dbReference type="ARBA" id="ARBA00022827"/>
    </source>
</evidence>
<dbReference type="Pfam" id="PF00175">
    <property type="entry name" value="NAD_binding_1"/>
    <property type="match status" value="1"/>
</dbReference>
<dbReference type="Gene3D" id="3.40.50.80">
    <property type="entry name" value="Nucleotide-binding domain of ferredoxin-NADP reductase (FNR) module"/>
    <property type="match status" value="1"/>
</dbReference>
<name>A0A6B8W604_9CORY</name>
<reference evidence="12" key="1">
    <citation type="submission" date="2019-11" db="EMBL/GenBank/DDBJ databases">
        <title>Complete genome sequence of Corynebacterium kalinowskii 1959, a novel Corynebacterium species isolated from soil of a small paddock in Vilsendorf, Germany.</title>
        <authorList>
            <person name="Schaffert L."/>
            <person name="Ruwe M."/>
            <person name="Milse J."/>
            <person name="Hanuschka K."/>
            <person name="Ortseifen V."/>
            <person name="Droste J."/>
            <person name="Brandt D."/>
            <person name="Schlueter L."/>
            <person name="Kutter Y."/>
            <person name="Vinke S."/>
            <person name="Viehoefer P."/>
            <person name="Jacob L."/>
            <person name="Luebke N.-C."/>
            <person name="Schulte-Berndt E."/>
            <person name="Hain C."/>
            <person name="Linder M."/>
            <person name="Schmidt P."/>
            <person name="Wollenschlaeger L."/>
            <person name="Luttermann T."/>
            <person name="Thieme E."/>
            <person name="Hassa J."/>
            <person name="Haak M."/>
            <person name="Wittchen M."/>
            <person name="Mentz A."/>
            <person name="Persicke M."/>
            <person name="Busche T."/>
            <person name="Ruckert C."/>
        </authorList>
    </citation>
    <scope>NUCLEOTIDE SEQUENCE [LARGE SCALE GENOMIC DNA]</scope>
    <source>
        <strain evidence="12">1959</strain>
    </source>
</reference>
<dbReference type="SUPFAM" id="SSF54292">
    <property type="entry name" value="2Fe-2S ferredoxin-like"/>
    <property type="match status" value="1"/>
</dbReference>
<dbReference type="PRINTS" id="PR00410">
    <property type="entry name" value="PHEHYDRXLASE"/>
</dbReference>
<dbReference type="PANTHER" id="PTHR47354:SF6">
    <property type="entry name" value="NADH OXIDOREDUCTASE HCR"/>
    <property type="match status" value="1"/>
</dbReference>
<keyword evidence="2" id="KW-0285">Flavoprotein</keyword>
<dbReference type="GO" id="GO:0046872">
    <property type="term" value="F:metal ion binding"/>
    <property type="evidence" value="ECO:0007669"/>
    <property type="project" value="UniProtKB-KW"/>
</dbReference>
<dbReference type="InterPro" id="IPR012675">
    <property type="entry name" value="Beta-grasp_dom_sf"/>
</dbReference>
<comment type="cofactor">
    <cofactor evidence="1">
        <name>FAD</name>
        <dbReference type="ChEBI" id="CHEBI:57692"/>
    </cofactor>
</comment>
<accession>A0A6B8W604</accession>
<dbReference type="InterPro" id="IPR001041">
    <property type="entry name" value="2Fe-2S_ferredoxin-type"/>
</dbReference>
<dbReference type="SUPFAM" id="SSF52343">
    <property type="entry name" value="Ferredoxin reductase-like, C-terminal NADP-linked domain"/>
    <property type="match status" value="1"/>
</dbReference>
<keyword evidence="7" id="KW-0408">Iron</keyword>
<keyword evidence="5" id="KW-0274">FAD</keyword>
<dbReference type="GO" id="GO:0016491">
    <property type="term" value="F:oxidoreductase activity"/>
    <property type="evidence" value="ECO:0007669"/>
    <property type="project" value="UniProtKB-KW"/>
</dbReference>
<evidence type="ECO:0000256" key="2">
    <source>
        <dbReference type="ARBA" id="ARBA00022630"/>
    </source>
</evidence>
<dbReference type="Pfam" id="PF00111">
    <property type="entry name" value="Fer2"/>
    <property type="match status" value="1"/>
</dbReference>
<evidence type="ECO:0000259" key="10">
    <source>
        <dbReference type="PROSITE" id="PS51384"/>
    </source>
</evidence>
<dbReference type="InterPro" id="IPR001433">
    <property type="entry name" value="OxRdtase_FAD/NAD-bd"/>
</dbReference>
<keyword evidence="6" id="KW-0560">Oxidoreductase</keyword>
<dbReference type="SUPFAM" id="SSF63380">
    <property type="entry name" value="Riboflavin synthase domain-like"/>
    <property type="match status" value="1"/>
</dbReference>
<protein>
    <submittedName>
        <fullName evidence="11">Stearoyl-CoA 9-desaturase electron transfer partner</fullName>
    </submittedName>
</protein>
<dbReference type="InterPro" id="IPR039261">
    <property type="entry name" value="FNR_nucleotide-bd"/>
</dbReference>
<dbReference type="InterPro" id="IPR017927">
    <property type="entry name" value="FAD-bd_FR_type"/>
</dbReference>
<dbReference type="InterPro" id="IPR050415">
    <property type="entry name" value="MRET"/>
</dbReference>
<keyword evidence="12" id="KW-1185">Reference proteome</keyword>
<evidence type="ECO:0000256" key="6">
    <source>
        <dbReference type="ARBA" id="ARBA00023002"/>
    </source>
</evidence>
<evidence type="ECO:0000313" key="12">
    <source>
        <dbReference type="Proteomes" id="UP000427071"/>
    </source>
</evidence>
<dbReference type="InterPro" id="IPR036010">
    <property type="entry name" value="2Fe-2S_ferredoxin-like_sf"/>
</dbReference>
<evidence type="ECO:0000256" key="1">
    <source>
        <dbReference type="ARBA" id="ARBA00001974"/>
    </source>
</evidence>
<gene>
    <name evidence="11" type="ORF">CKALI_09115</name>
</gene>
<dbReference type="PANTHER" id="PTHR47354">
    <property type="entry name" value="NADH OXIDOREDUCTASE HCR"/>
    <property type="match status" value="1"/>
</dbReference>
<evidence type="ECO:0000256" key="4">
    <source>
        <dbReference type="ARBA" id="ARBA00022723"/>
    </source>
</evidence>
<evidence type="ECO:0000256" key="8">
    <source>
        <dbReference type="ARBA" id="ARBA00023014"/>
    </source>
</evidence>
<dbReference type="GO" id="GO:0051537">
    <property type="term" value="F:2 iron, 2 sulfur cluster binding"/>
    <property type="evidence" value="ECO:0007669"/>
    <property type="project" value="UniProtKB-KW"/>
</dbReference>
<evidence type="ECO:0000313" key="11">
    <source>
        <dbReference type="EMBL" id="QGU02678.1"/>
    </source>
</evidence>